<name>F4Q145_CACFS</name>
<dbReference type="KEGG" id="dfa:DFA_04040"/>
<sequence length="155" mass="17944">MLEQTRETRLQELQDLLKSNSINEDNYHQGKLKILQELEAIKYMINRTVFVRNSLDSMIRVRYNMKLVLEKYGSVQLLLVTYQIDVILLDMSDQTISDVEIIPLPQLDGYYLKPIFMVEFPKSRIPSEMYQKKDPPVCSPPGPSIHAGCLSYCGN</sequence>
<dbReference type="RefSeq" id="XP_004366450.1">
    <property type="nucleotide sequence ID" value="XM_004366393.1"/>
</dbReference>
<dbReference type="AlphaFoldDB" id="F4Q145"/>
<reference evidence="2" key="1">
    <citation type="journal article" date="2011" name="Genome Res.">
        <title>Phylogeny-wide analysis of social amoeba genomes highlights ancient origins for complex intercellular communication.</title>
        <authorList>
            <person name="Heidel A.J."/>
            <person name="Lawal H.M."/>
            <person name="Felder M."/>
            <person name="Schilde C."/>
            <person name="Helps N.R."/>
            <person name="Tunggal B."/>
            <person name="Rivero F."/>
            <person name="John U."/>
            <person name="Schleicher M."/>
            <person name="Eichinger L."/>
            <person name="Platzer M."/>
            <person name="Noegel A.A."/>
            <person name="Schaap P."/>
            <person name="Gloeckner G."/>
        </authorList>
    </citation>
    <scope>NUCLEOTIDE SEQUENCE [LARGE SCALE GENOMIC DNA]</scope>
    <source>
        <strain evidence="2">SH3</strain>
    </source>
</reference>
<dbReference type="Proteomes" id="UP000007797">
    <property type="component" value="Unassembled WGS sequence"/>
</dbReference>
<keyword evidence="2" id="KW-1185">Reference proteome</keyword>
<accession>F4Q145</accession>
<gene>
    <name evidence="1" type="ORF">DFA_04040</name>
</gene>
<organism evidence="1 2">
    <name type="scientific">Cavenderia fasciculata</name>
    <name type="common">Slime mold</name>
    <name type="synonym">Dictyostelium fasciculatum</name>
    <dbReference type="NCBI Taxonomy" id="261658"/>
    <lineage>
        <taxon>Eukaryota</taxon>
        <taxon>Amoebozoa</taxon>
        <taxon>Evosea</taxon>
        <taxon>Eumycetozoa</taxon>
        <taxon>Dictyostelia</taxon>
        <taxon>Acytosteliales</taxon>
        <taxon>Cavenderiaceae</taxon>
        <taxon>Cavenderia</taxon>
    </lineage>
</organism>
<evidence type="ECO:0000313" key="1">
    <source>
        <dbReference type="EMBL" id="EGG18546.1"/>
    </source>
</evidence>
<proteinExistence type="predicted"/>
<dbReference type="GeneID" id="14870499"/>
<dbReference type="EMBL" id="GL883018">
    <property type="protein sequence ID" value="EGG18546.1"/>
    <property type="molecule type" value="Genomic_DNA"/>
</dbReference>
<evidence type="ECO:0000313" key="2">
    <source>
        <dbReference type="Proteomes" id="UP000007797"/>
    </source>
</evidence>
<protein>
    <submittedName>
        <fullName evidence="1">Uncharacterized protein</fullName>
    </submittedName>
</protein>